<dbReference type="AlphaFoldDB" id="A0A1M5TPW5"/>
<keyword evidence="5 7" id="KW-0560">Oxidoreductase</keyword>
<dbReference type="EMBL" id="FQWQ01000003">
    <property type="protein sequence ID" value="SHH52710.1"/>
    <property type="molecule type" value="Genomic_DNA"/>
</dbReference>
<comment type="pathway">
    <text evidence="1 7">Carbohydrate degradation; pentose phosphate pathway; D-ribulose 5-phosphate from D-glucose 6-phosphate (oxidative stage): step 1/3.</text>
</comment>
<dbReference type="Pfam" id="PF02781">
    <property type="entry name" value="G6PD_C"/>
    <property type="match status" value="1"/>
</dbReference>
<evidence type="ECO:0000256" key="7">
    <source>
        <dbReference type="HAMAP-Rule" id="MF_00966"/>
    </source>
</evidence>
<dbReference type="PANTHER" id="PTHR23429:SF0">
    <property type="entry name" value="GLUCOSE-6-PHOSPHATE 1-DEHYDROGENASE"/>
    <property type="match status" value="1"/>
</dbReference>
<name>A0A1M5TPW5_9BACT</name>
<feature type="active site" description="Proton acceptor" evidence="7">
    <location>
        <position position="251"/>
    </location>
</feature>
<accession>A0A1M5TPW5</accession>
<dbReference type="EC" id="1.1.1.49" evidence="7"/>
<keyword evidence="4 7" id="KW-0521">NADP</keyword>
<comment type="caution">
    <text evidence="7">Lacks conserved residue(s) required for the propagation of feature annotation.</text>
</comment>
<comment type="similarity">
    <text evidence="2 7">Belongs to the glucose-6-phosphate dehydrogenase family.</text>
</comment>
<dbReference type="PROSITE" id="PS00069">
    <property type="entry name" value="G6P_DEHYDROGENASE"/>
    <property type="match status" value="1"/>
</dbReference>
<dbReference type="SUPFAM" id="SSF51735">
    <property type="entry name" value="NAD(P)-binding Rossmann-fold domains"/>
    <property type="match status" value="1"/>
</dbReference>
<sequence>MSATSDSSKTHPTIFFIFGGTGDLTSRKLVPALFNLFLDGWMPKHLAIVAMGRTAFTDEQFREELLKDINQFSRRGKADQAKWDVFSKSVYFQVSDINNTATYEEQAARIAKFTQDAGEAPNVIYYLAVAPRFFGTITENLNRHKLAADAERTRIVIEKPFGHDLASAKELNRQLCSIFSERQIYRIDHYLGKETVQNILAFRFANSIFEPLWNRNNIDHVQISVTEQLGVGSRGGYYDEAGAMRDMIQNHILQLLCLVAMEPPVSFQADEVRNRKVDVLNSVRKFSPEDIQRNTVRGQYSKGWIEGKEVPGYREEQGVNPQSNTETFAAIKFFVDNWRWHGVPFYLRTGKRMHQSSSVITIQFKDVPHMIFPSEAVEGWQQNRLIISIQPEMSVRMQVQAKRPGLEMALNPVDMIFDYNGTYTGDTPEAYETLLLDTMLGDQTLFMRGDQVEAAWDLLMPILNAWSGKKSLSFPNYSADSWGPETAEALIARDGFHWFTLPLKNNGHHG</sequence>
<keyword evidence="11" id="KW-1185">Reference proteome</keyword>
<dbReference type="PIRSF" id="PIRSF000110">
    <property type="entry name" value="G6PD"/>
    <property type="match status" value="1"/>
</dbReference>
<keyword evidence="6 7" id="KW-0119">Carbohydrate metabolism</keyword>
<protein>
    <recommendedName>
        <fullName evidence="7">Glucose-6-phosphate 1-dehydrogenase</fullName>
        <shortName evidence="7">G6PD</shortName>
        <ecNumber evidence="7">1.1.1.49</ecNumber>
    </recommendedName>
</protein>
<dbReference type="RefSeq" id="WP_073137918.1">
    <property type="nucleotide sequence ID" value="NZ_FQWQ01000003.1"/>
</dbReference>
<dbReference type="NCBIfam" id="TIGR00871">
    <property type="entry name" value="zwf"/>
    <property type="match status" value="1"/>
</dbReference>
<evidence type="ECO:0000256" key="4">
    <source>
        <dbReference type="ARBA" id="ARBA00022857"/>
    </source>
</evidence>
<dbReference type="NCBIfam" id="NF009492">
    <property type="entry name" value="PRK12853.1-3"/>
    <property type="match status" value="1"/>
</dbReference>
<comment type="function">
    <text evidence="7">Catalyzes the oxidation of glucose 6-phosphate to 6-phosphogluconolactone.</text>
</comment>
<dbReference type="HAMAP" id="MF_00966">
    <property type="entry name" value="G6PD"/>
    <property type="match status" value="1"/>
</dbReference>
<evidence type="ECO:0000256" key="1">
    <source>
        <dbReference type="ARBA" id="ARBA00004937"/>
    </source>
</evidence>
<dbReference type="GO" id="GO:0006006">
    <property type="term" value="P:glucose metabolic process"/>
    <property type="evidence" value="ECO:0007669"/>
    <property type="project" value="UniProtKB-KW"/>
</dbReference>
<dbReference type="GO" id="GO:0005829">
    <property type="term" value="C:cytosol"/>
    <property type="evidence" value="ECO:0007669"/>
    <property type="project" value="TreeGrafter"/>
</dbReference>
<dbReference type="OrthoDB" id="9802739at2"/>
<feature type="binding site" evidence="7">
    <location>
        <position position="193"/>
    </location>
    <ligand>
        <name>substrate</name>
    </ligand>
</feature>
<dbReference type="PRINTS" id="PR00079">
    <property type="entry name" value="G6PDHDRGNASE"/>
</dbReference>
<dbReference type="UniPathway" id="UPA00115">
    <property type="reaction ID" value="UER00408"/>
</dbReference>
<dbReference type="STRING" id="947013.SAMN04488109_4205"/>
<feature type="domain" description="Glucose-6-phosphate dehydrogenase C-terminal" evidence="9">
    <location>
        <begin position="200"/>
        <end position="498"/>
    </location>
</feature>
<dbReference type="PANTHER" id="PTHR23429">
    <property type="entry name" value="GLUCOSE-6-PHOSPHATE 1-DEHYDROGENASE G6PD"/>
    <property type="match status" value="1"/>
</dbReference>
<dbReference type="Pfam" id="PF00479">
    <property type="entry name" value="G6PD_N"/>
    <property type="match status" value="1"/>
</dbReference>
<organism evidence="10 11">
    <name type="scientific">Chryseolinea serpens</name>
    <dbReference type="NCBI Taxonomy" id="947013"/>
    <lineage>
        <taxon>Bacteria</taxon>
        <taxon>Pseudomonadati</taxon>
        <taxon>Bacteroidota</taxon>
        <taxon>Cytophagia</taxon>
        <taxon>Cytophagales</taxon>
        <taxon>Fulvivirgaceae</taxon>
        <taxon>Chryseolinea</taxon>
    </lineage>
</organism>
<gene>
    <name evidence="7" type="primary">zwf</name>
    <name evidence="10" type="ORF">SAMN04488109_4205</name>
</gene>
<dbReference type="InterPro" id="IPR022675">
    <property type="entry name" value="G6P_DH_C"/>
</dbReference>
<feature type="binding site" evidence="7">
    <location>
        <position position="189"/>
    </location>
    <ligand>
        <name>substrate</name>
    </ligand>
</feature>
<feature type="domain" description="Glucose-6-phosphate dehydrogenase NAD-binding" evidence="8">
    <location>
        <begin position="17"/>
        <end position="198"/>
    </location>
</feature>
<comment type="catalytic activity">
    <reaction evidence="7">
        <text>D-glucose 6-phosphate + NADP(+) = 6-phospho-D-glucono-1,5-lactone + NADPH + H(+)</text>
        <dbReference type="Rhea" id="RHEA:15841"/>
        <dbReference type="ChEBI" id="CHEBI:15378"/>
        <dbReference type="ChEBI" id="CHEBI:57783"/>
        <dbReference type="ChEBI" id="CHEBI:57955"/>
        <dbReference type="ChEBI" id="CHEBI:58349"/>
        <dbReference type="ChEBI" id="CHEBI:61548"/>
        <dbReference type="EC" id="1.1.1.49"/>
    </reaction>
</comment>
<dbReference type="SUPFAM" id="SSF55347">
    <property type="entry name" value="Glyceraldehyde-3-phosphate dehydrogenase-like, C-terminal domain"/>
    <property type="match status" value="1"/>
</dbReference>
<feature type="binding site" evidence="7">
    <location>
        <position position="351"/>
    </location>
    <ligand>
        <name>substrate</name>
    </ligand>
</feature>
<dbReference type="InterPro" id="IPR036291">
    <property type="entry name" value="NAD(P)-bd_dom_sf"/>
</dbReference>
<dbReference type="InterPro" id="IPR022674">
    <property type="entry name" value="G6P_DH_NAD-bd"/>
</dbReference>
<feature type="binding site" evidence="7">
    <location>
        <position position="53"/>
    </location>
    <ligand>
        <name>NADP(+)</name>
        <dbReference type="ChEBI" id="CHEBI:58349"/>
    </ligand>
</feature>
<keyword evidence="3 7" id="KW-0313">Glucose metabolism</keyword>
<proteinExistence type="inferred from homology"/>
<dbReference type="GO" id="GO:0009051">
    <property type="term" value="P:pentose-phosphate shunt, oxidative branch"/>
    <property type="evidence" value="ECO:0007669"/>
    <property type="project" value="TreeGrafter"/>
</dbReference>
<feature type="binding site" evidence="7">
    <location>
        <position position="246"/>
    </location>
    <ligand>
        <name>substrate</name>
    </ligand>
</feature>
<evidence type="ECO:0000256" key="6">
    <source>
        <dbReference type="ARBA" id="ARBA00023277"/>
    </source>
</evidence>
<evidence type="ECO:0000313" key="10">
    <source>
        <dbReference type="EMBL" id="SHH52710.1"/>
    </source>
</evidence>
<evidence type="ECO:0000259" key="8">
    <source>
        <dbReference type="Pfam" id="PF00479"/>
    </source>
</evidence>
<evidence type="ECO:0000256" key="2">
    <source>
        <dbReference type="ARBA" id="ARBA00009975"/>
    </source>
</evidence>
<dbReference type="InterPro" id="IPR019796">
    <property type="entry name" value="G6P_DH_AS"/>
</dbReference>
<reference evidence="10 11" key="1">
    <citation type="submission" date="2016-11" db="EMBL/GenBank/DDBJ databases">
        <authorList>
            <person name="Jaros S."/>
            <person name="Januszkiewicz K."/>
            <person name="Wedrychowicz H."/>
        </authorList>
    </citation>
    <scope>NUCLEOTIDE SEQUENCE [LARGE SCALE GENOMIC DNA]</scope>
    <source>
        <strain evidence="10 11">DSM 24574</strain>
    </source>
</reference>
<dbReference type="Gene3D" id="3.40.50.720">
    <property type="entry name" value="NAD(P)-binding Rossmann-like Domain"/>
    <property type="match status" value="1"/>
</dbReference>
<feature type="binding site" evidence="7">
    <location>
        <begin position="96"/>
        <end position="97"/>
    </location>
    <ligand>
        <name>NADP(+)</name>
        <dbReference type="ChEBI" id="CHEBI:58349"/>
    </ligand>
</feature>
<evidence type="ECO:0000313" key="11">
    <source>
        <dbReference type="Proteomes" id="UP000184212"/>
    </source>
</evidence>
<dbReference type="Gene3D" id="3.30.360.10">
    <property type="entry name" value="Dihydrodipicolinate Reductase, domain 2"/>
    <property type="match status" value="1"/>
</dbReference>
<evidence type="ECO:0000259" key="9">
    <source>
        <dbReference type="Pfam" id="PF02781"/>
    </source>
</evidence>
<dbReference type="InterPro" id="IPR001282">
    <property type="entry name" value="G6P_DH"/>
</dbReference>
<dbReference type="Proteomes" id="UP000184212">
    <property type="component" value="Unassembled WGS sequence"/>
</dbReference>
<dbReference type="GO" id="GO:0050661">
    <property type="term" value="F:NADP binding"/>
    <property type="evidence" value="ECO:0007669"/>
    <property type="project" value="UniProtKB-UniRule"/>
</dbReference>
<feature type="binding site" evidence="7">
    <location>
        <position position="159"/>
    </location>
    <ligand>
        <name>NADP(+)</name>
        <dbReference type="ChEBI" id="CHEBI:58349"/>
    </ligand>
</feature>
<dbReference type="GO" id="GO:0004345">
    <property type="term" value="F:glucose-6-phosphate dehydrogenase activity"/>
    <property type="evidence" value="ECO:0007669"/>
    <property type="project" value="UniProtKB-UniRule"/>
</dbReference>
<evidence type="ECO:0000256" key="3">
    <source>
        <dbReference type="ARBA" id="ARBA00022526"/>
    </source>
</evidence>
<evidence type="ECO:0000256" key="5">
    <source>
        <dbReference type="ARBA" id="ARBA00023002"/>
    </source>
</evidence>
<feature type="binding site" evidence="7">
    <location>
        <position position="227"/>
    </location>
    <ligand>
        <name>substrate</name>
    </ligand>
</feature>